<protein>
    <recommendedName>
        <fullName evidence="3">Transposase</fullName>
    </recommendedName>
</protein>
<sequence>MVLYRPNLKKLSFLAAFFIRALKKTKDTQLCKYVHQWQTVDKMHSILF</sequence>
<organism evidence="1 2">
    <name type="scientific">Acinetobacter baumannii EGD-HP18</name>
    <dbReference type="NCBI Taxonomy" id="1358412"/>
    <lineage>
        <taxon>Bacteria</taxon>
        <taxon>Pseudomonadati</taxon>
        <taxon>Pseudomonadota</taxon>
        <taxon>Gammaproteobacteria</taxon>
        <taxon>Moraxellales</taxon>
        <taxon>Moraxellaceae</taxon>
        <taxon>Acinetobacter</taxon>
        <taxon>Acinetobacter calcoaceticus/baumannii complex</taxon>
    </lineage>
</organism>
<dbReference type="AlphaFoldDB" id="A0AAV3JYZ0"/>
<gene>
    <name evidence="1" type="ORF">N173_17910</name>
</gene>
<evidence type="ECO:0008006" key="3">
    <source>
        <dbReference type="Google" id="ProtNLM"/>
    </source>
</evidence>
<accession>A0AAV3JYZ0</accession>
<name>A0AAV3JYZ0_ACIBA</name>
<evidence type="ECO:0000313" key="2">
    <source>
        <dbReference type="Proteomes" id="UP000016517"/>
    </source>
</evidence>
<dbReference type="Proteomes" id="UP000016517">
    <property type="component" value="Unassembled WGS sequence"/>
</dbReference>
<reference evidence="1 2" key="1">
    <citation type="submission" date="2013-08" db="EMBL/GenBank/DDBJ databases">
        <title>Study of Ammonical-Nitrogen removal by Nitrification Denitrification process using lab isolates.</title>
        <authorList>
            <person name="Khardenavis A.A."/>
            <person name="Pal R.R."/>
            <person name="Kapley A."/>
            <person name="Qureshi A."/>
            <person name="Purohit H.J."/>
        </authorList>
    </citation>
    <scope>NUCLEOTIDE SEQUENCE [LARGE SCALE GENOMIC DNA]</scope>
    <source>
        <strain evidence="1 2">EGD-HP18</strain>
    </source>
</reference>
<comment type="caution">
    <text evidence="1">The sequence shown here is derived from an EMBL/GenBank/DDBJ whole genome shotgun (WGS) entry which is preliminary data.</text>
</comment>
<evidence type="ECO:0000313" key="1">
    <source>
        <dbReference type="EMBL" id="ERH68914.1"/>
    </source>
</evidence>
<dbReference type="EMBL" id="AVST01000066">
    <property type="protein sequence ID" value="ERH68914.1"/>
    <property type="molecule type" value="Genomic_DNA"/>
</dbReference>
<proteinExistence type="predicted"/>